<dbReference type="GO" id="GO:0008081">
    <property type="term" value="F:phosphoric diester hydrolase activity"/>
    <property type="evidence" value="ECO:0007669"/>
    <property type="project" value="InterPro"/>
</dbReference>
<feature type="domain" description="GP-PDE" evidence="1">
    <location>
        <begin position="30"/>
        <end position="264"/>
    </location>
</feature>
<dbReference type="PANTHER" id="PTHR46211:SF14">
    <property type="entry name" value="GLYCEROPHOSPHODIESTER PHOSPHODIESTERASE"/>
    <property type="match status" value="1"/>
</dbReference>
<protein>
    <submittedName>
        <fullName evidence="2">Glycerophosphodiester phosphodiesterase</fullName>
    </submittedName>
</protein>
<dbReference type="InterPro" id="IPR030395">
    <property type="entry name" value="GP_PDE_dom"/>
</dbReference>
<evidence type="ECO:0000313" key="2">
    <source>
        <dbReference type="EMBL" id="KGP63754.1"/>
    </source>
</evidence>
<evidence type="ECO:0000259" key="1">
    <source>
        <dbReference type="PROSITE" id="PS51704"/>
    </source>
</evidence>
<dbReference type="OrthoDB" id="9795622at2"/>
<keyword evidence="3" id="KW-1185">Reference proteome</keyword>
<gene>
    <name evidence="2" type="ORF">EP47_05880</name>
</gene>
<dbReference type="PROSITE" id="PS51704">
    <property type="entry name" value="GP_PDE"/>
    <property type="match status" value="1"/>
</dbReference>
<reference evidence="2 3" key="1">
    <citation type="submission" date="2014-05" db="EMBL/GenBank/DDBJ databases">
        <authorList>
            <person name="Rizzardi K."/>
            <person name="Winiecka-Krusnell J."/>
            <person name="Ramliden M."/>
            <person name="Alm E."/>
            <person name="Andersson S."/>
            <person name="Byfors S."/>
        </authorList>
    </citation>
    <scope>NUCLEOTIDE SEQUENCE [LARGE SCALE GENOMIC DNA]</scope>
    <source>
        <strain evidence="2 3">LEGN</strain>
    </source>
</reference>
<accession>A0A0A2SWC6</accession>
<evidence type="ECO:0000313" key="3">
    <source>
        <dbReference type="Proteomes" id="UP000054422"/>
    </source>
</evidence>
<dbReference type="STRING" id="1498499.EP47_05880"/>
<name>A0A0A2SWC6_9GAMM</name>
<proteinExistence type="predicted"/>
<organism evidence="2 3">
    <name type="scientific">Legionella norrlandica</name>
    <dbReference type="NCBI Taxonomy" id="1498499"/>
    <lineage>
        <taxon>Bacteria</taxon>
        <taxon>Pseudomonadati</taxon>
        <taxon>Pseudomonadota</taxon>
        <taxon>Gammaproteobacteria</taxon>
        <taxon>Legionellales</taxon>
        <taxon>Legionellaceae</taxon>
        <taxon>Legionella</taxon>
    </lineage>
</organism>
<dbReference type="Pfam" id="PF03009">
    <property type="entry name" value="GDPD"/>
    <property type="match status" value="1"/>
</dbReference>
<comment type="caution">
    <text evidence="2">The sequence shown here is derived from an EMBL/GenBank/DDBJ whole genome shotgun (WGS) entry which is preliminary data.</text>
</comment>
<dbReference type="GO" id="GO:0006629">
    <property type="term" value="P:lipid metabolic process"/>
    <property type="evidence" value="ECO:0007669"/>
    <property type="project" value="InterPro"/>
</dbReference>
<dbReference type="SUPFAM" id="SSF51695">
    <property type="entry name" value="PLC-like phosphodiesterases"/>
    <property type="match status" value="1"/>
</dbReference>
<dbReference type="EMBL" id="JNCF01000010">
    <property type="protein sequence ID" value="KGP63754.1"/>
    <property type="molecule type" value="Genomic_DNA"/>
</dbReference>
<dbReference type="PANTHER" id="PTHR46211">
    <property type="entry name" value="GLYCEROPHOSPHORYL DIESTER PHOSPHODIESTERASE"/>
    <property type="match status" value="1"/>
</dbReference>
<dbReference type="InterPro" id="IPR017946">
    <property type="entry name" value="PLC-like_Pdiesterase_TIM-brl"/>
</dbReference>
<dbReference type="RefSeq" id="WP_035887914.1">
    <property type="nucleotide sequence ID" value="NZ_JNCF01000010.1"/>
</dbReference>
<dbReference type="Proteomes" id="UP000054422">
    <property type="component" value="Unassembled WGS sequence"/>
</dbReference>
<sequence>MLLKLIEKLVDGFFAAIPRAKPQPENIINALVIAHRGAHNNTRGIIENTADAFRIAREAGCWGIELDVHPTQDKVLVVNHDPTLKRLWHKDILIAHLTFKELRALEPRIPSLEEVVREYGSHMHLFIELKTSIEDEEILLQPLSNLIPCEDYHLLSLHETYFKKLSCFPKQSLLLVAGPNNVRMFCELSLKENYGGVLGNYLLFNDKVIKRLQAANQHYGVGFVDSKNSLYRELNRGIQWIFTNEAVRINQHLCYLKKCLNHKS</sequence>
<dbReference type="AlphaFoldDB" id="A0A0A2SWC6"/>
<dbReference type="Gene3D" id="3.20.20.190">
    <property type="entry name" value="Phosphatidylinositol (PI) phosphodiesterase"/>
    <property type="match status" value="1"/>
</dbReference>